<keyword evidence="9" id="KW-0227">DNA damage</keyword>
<evidence type="ECO:0000256" key="16">
    <source>
        <dbReference type="PROSITE-ProRule" id="PRU00175"/>
    </source>
</evidence>
<evidence type="ECO:0000256" key="12">
    <source>
        <dbReference type="ARBA" id="ARBA00022833"/>
    </source>
</evidence>
<comment type="pathway">
    <text evidence="3">Protein modification; protein ubiquitination.</text>
</comment>
<dbReference type="Pfam" id="PF23419">
    <property type="entry name" value="WD40_RFWD3"/>
    <property type="match status" value="1"/>
</dbReference>
<feature type="region of interest" description="Disordered" evidence="17">
    <location>
        <begin position="114"/>
        <end position="151"/>
    </location>
</feature>
<keyword evidence="13" id="KW-0234">DNA repair</keyword>
<feature type="region of interest" description="Disordered" evidence="17">
    <location>
        <begin position="1"/>
        <end position="42"/>
    </location>
</feature>
<dbReference type="Gene3D" id="2.130.10.10">
    <property type="entry name" value="YVTN repeat-like/Quinoprotein amine dehydrogenase"/>
    <property type="match status" value="1"/>
</dbReference>
<evidence type="ECO:0000256" key="5">
    <source>
        <dbReference type="ARBA" id="ARBA00022490"/>
    </source>
</evidence>
<dbReference type="InterPro" id="IPR056527">
    <property type="entry name" value="WD40_RFWD3"/>
</dbReference>
<dbReference type="EC" id="2.3.2.27" evidence="4"/>
<evidence type="ECO:0000313" key="19">
    <source>
        <dbReference type="EMBL" id="KAG7306856.1"/>
    </source>
</evidence>
<dbReference type="EMBL" id="JAHIBW010000011">
    <property type="protein sequence ID" value="KAG7306856.1"/>
    <property type="molecule type" value="Genomic_DNA"/>
</dbReference>
<gene>
    <name evidence="19" type="ORF">JYU34_008322</name>
</gene>
<keyword evidence="20" id="KW-1185">Reference proteome</keyword>
<evidence type="ECO:0000256" key="2">
    <source>
        <dbReference type="ARBA" id="ARBA00004496"/>
    </source>
</evidence>
<keyword evidence="10 16" id="KW-0479">Metal-binding</keyword>
<keyword evidence="8" id="KW-0677">Repeat</keyword>
<feature type="compositionally biased region" description="Polar residues" evidence="17">
    <location>
        <begin position="114"/>
        <end position="124"/>
    </location>
</feature>
<dbReference type="InterPro" id="IPR013083">
    <property type="entry name" value="Znf_RING/FYVE/PHD"/>
</dbReference>
<protein>
    <recommendedName>
        <fullName evidence="4">RING-type E3 ubiquitin transferase</fullName>
        <ecNumber evidence="4">2.3.2.27</ecNumber>
    </recommendedName>
</protein>
<evidence type="ECO:0000256" key="3">
    <source>
        <dbReference type="ARBA" id="ARBA00004906"/>
    </source>
</evidence>
<comment type="catalytic activity">
    <reaction evidence="1">
        <text>S-ubiquitinyl-[E2 ubiquitin-conjugating enzyme]-L-cysteine + [acceptor protein]-L-lysine = [E2 ubiquitin-conjugating enzyme]-L-cysteine + N(6)-ubiquitinyl-[acceptor protein]-L-lysine.</text>
        <dbReference type="EC" id="2.3.2.27"/>
    </reaction>
</comment>
<dbReference type="CDD" id="cd16450">
    <property type="entry name" value="mRING-C3HGC3_RFWD3"/>
    <property type="match status" value="1"/>
</dbReference>
<evidence type="ECO:0000256" key="1">
    <source>
        <dbReference type="ARBA" id="ARBA00000900"/>
    </source>
</evidence>
<keyword evidence="11" id="KW-0833">Ubl conjugation pathway</keyword>
<dbReference type="SMART" id="SM00184">
    <property type="entry name" value="RING"/>
    <property type="match status" value="1"/>
</dbReference>
<evidence type="ECO:0000256" key="15">
    <source>
        <dbReference type="ARBA" id="ARBA00034306"/>
    </source>
</evidence>
<dbReference type="InterPro" id="IPR015943">
    <property type="entry name" value="WD40/YVTN_repeat-like_dom_sf"/>
</dbReference>
<name>A0ABQ7QP82_PLUXY</name>
<keyword evidence="6" id="KW-0853">WD repeat</keyword>
<feature type="compositionally biased region" description="Pro residues" evidence="17">
    <location>
        <begin position="16"/>
        <end position="27"/>
    </location>
</feature>
<evidence type="ECO:0000256" key="7">
    <source>
        <dbReference type="ARBA" id="ARBA00022679"/>
    </source>
</evidence>
<evidence type="ECO:0000256" key="14">
    <source>
        <dbReference type="ARBA" id="ARBA00023242"/>
    </source>
</evidence>
<organism evidence="19 20">
    <name type="scientific">Plutella xylostella</name>
    <name type="common">Diamondback moth</name>
    <name type="synonym">Plutella maculipennis</name>
    <dbReference type="NCBI Taxonomy" id="51655"/>
    <lineage>
        <taxon>Eukaryota</taxon>
        <taxon>Metazoa</taxon>
        <taxon>Ecdysozoa</taxon>
        <taxon>Arthropoda</taxon>
        <taxon>Hexapoda</taxon>
        <taxon>Insecta</taxon>
        <taxon>Pterygota</taxon>
        <taxon>Neoptera</taxon>
        <taxon>Endopterygota</taxon>
        <taxon>Lepidoptera</taxon>
        <taxon>Glossata</taxon>
        <taxon>Ditrysia</taxon>
        <taxon>Yponomeutoidea</taxon>
        <taxon>Plutellidae</taxon>
        <taxon>Plutella</taxon>
    </lineage>
</organism>
<reference evidence="19 20" key="1">
    <citation type="submission" date="2021-06" db="EMBL/GenBank/DDBJ databases">
        <title>A haploid diamondback moth (Plutella xylostella L.) genome assembly resolves 31 chromosomes and identifies a diamide resistance mutation.</title>
        <authorList>
            <person name="Ward C.M."/>
            <person name="Perry K.D."/>
            <person name="Baker G."/>
            <person name="Powis K."/>
            <person name="Heckel D.G."/>
            <person name="Baxter S.W."/>
        </authorList>
    </citation>
    <scope>NUCLEOTIDE SEQUENCE [LARGE SCALE GENOMIC DNA]</scope>
    <source>
        <strain evidence="19 20">LV</strain>
        <tissue evidence="19">Single pupa</tissue>
    </source>
</reference>
<evidence type="ECO:0000256" key="9">
    <source>
        <dbReference type="ARBA" id="ARBA00022763"/>
    </source>
</evidence>
<dbReference type="PANTHER" id="PTHR16047:SF7">
    <property type="entry name" value="E3 UBIQUITIN-PROTEIN LIGASE RFWD3"/>
    <property type="match status" value="1"/>
</dbReference>
<evidence type="ECO:0000256" key="17">
    <source>
        <dbReference type="SAM" id="MobiDB-lite"/>
    </source>
</evidence>
<dbReference type="Proteomes" id="UP000823941">
    <property type="component" value="Chromosome 11"/>
</dbReference>
<evidence type="ECO:0000313" key="20">
    <source>
        <dbReference type="Proteomes" id="UP000823941"/>
    </source>
</evidence>
<dbReference type="PROSITE" id="PS50089">
    <property type="entry name" value="ZF_RING_2"/>
    <property type="match status" value="1"/>
</dbReference>
<proteinExistence type="predicted"/>
<dbReference type="InterPro" id="IPR037381">
    <property type="entry name" value="RFWD3"/>
</dbReference>
<feature type="domain" description="RING-type" evidence="18">
    <location>
        <begin position="158"/>
        <end position="205"/>
    </location>
</feature>
<dbReference type="SUPFAM" id="SSF50978">
    <property type="entry name" value="WD40 repeat-like"/>
    <property type="match status" value="1"/>
</dbReference>
<evidence type="ECO:0000256" key="10">
    <source>
        <dbReference type="ARBA" id="ARBA00022771"/>
    </source>
</evidence>
<evidence type="ECO:0000256" key="4">
    <source>
        <dbReference type="ARBA" id="ARBA00012483"/>
    </source>
</evidence>
<keyword evidence="10 16" id="KW-0863">Zinc-finger</keyword>
<accession>A0ABQ7QP82</accession>
<evidence type="ECO:0000259" key="18">
    <source>
        <dbReference type="PROSITE" id="PS50089"/>
    </source>
</evidence>
<dbReference type="SUPFAM" id="SSF57850">
    <property type="entry name" value="RING/U-box"/>
    <property type="match status" value="1"/>
</dbReference>
<keyword evidence="5" id="KW-0963">Cytoplasm</keyword>
<dbReference type="InterPro" id="IPR001841">
    <property type="entry name" value="Znf_RING"/>
</dbReference>
<dbReference type="InterPro" id="IPR036322">
    <property type="entry name" value="WD40_repeat_dom_sf"/>
</dbReference>
<evidence type="ECO:0000256" key="13">
    <source>
        <dbReference type="ARBA" id="ARBA00023204"/>
    </source>
</evidence>
<evidence type="ECO:0000256" key="11">
    <source>
        <dbReference type="ARBA" id="ARBA00022786"/>
    </source>
</evidence>
<sequence length="607" mass="66660">MSSQRRPSSPSLLDSPSPPASPDPAPAPDSETYTQGAPEINHASAFSIHLGYLDIQPMDEPPDDVASEDSNSNPLRLQRYVVNEESNSALSVTESENSNAFPTVDIPGNANAVWNSEDSNSNANREMRVCESEDSNEPPAKMRKISTQSQEEQDGETCPICLDAWGNSGDHRLVALKCGHLFGSKCVERWLRAQAQKDRSCPTCKSKATVRDLRFIYARRLVAADTAEITALQKQVEVIQSEKIRAELELQKSKMAHRACIQQLEVLRNTLASSSQSCQRFERKGWRFALEKNLEVCKDGGCRVLSYNCRTYDLYVSQKSTNSLFPGFGVRRVSCVDYKLGPFLFLHPKPIRDIAYSQPKDLLLSVSLDGSARLVERGSASLTIQCGAPLWSCTWDALRHHELFVGGVGGAIMHYDIRNTGSPLHRLSAPSDMTPVASLCSTEYGLLSCQLNSSWLWAPSTSGQWEPKALPVDGPFLSMAYDSETHRGLISCRPKGIERSRLVVAKFRSSTLGEALCETEQTFMGSARATLMSRATWVRAPGALWVAAHSESDSALLLHGLEGSRTMSLPAAEPALDVFSAQLNGDTIVAALSESRLRMYKAVPTNL</sequence>
<comment type="subcellular location">
    <subcellularLocation>
        <location evidence="2">Cytoplasm</location>
    </subcellularLocation>
    <subcellularLocation>
        <location evidence="15">Nucleus</location>
        <location evidence="15">Nuclear body</location>
    </subcellularLocation>
</comment>
<dbReference type="Pfam" id="PF13639">
    <property type="entry name" value="zf-RING_2"/>
    <property type="match status" value="1"/>
</dbReference>
<evidence type="ECO:0000256" key="8">
    <source>
        <dbReference type="ARBA" id="ARBA00022737"/>
    </source>
</evidence>
<keyword evidence="14" id="KW-0539">Nucleus</keyword>
<feature type="region of interest" description="Disordered" evidence="17">
    <location>
        <begin position="54"/>
        <end position="73"/>
    </location>
</feature>
<dbReference type="PANTHER" id="PTHR16047">
    <property type="entry name" value="RFWD3 PROTEIN"/>
    <property type="match status" value="1"/>
</dbReference>
<dbReference type="Gene3D" id="3.30.40.10">
    <property type="entry name" value="Zinc/RING finger domain, C3HC4 (zinc finger)"/>
    <property type="match status" value="1"/>
</dbReference>
<evidence type="ECO:0000256" key="6">
    <source>
        <dbReference type="ARBA" id="ARBA00022574"/>
    </source>
</evidence>
<keyword evidence="12" id="KW-0862">Zinc</keyword>
<keyword evidence="7" id="KW-0808">Transferase</keyword>
<comment type="caution">
    <text evidence="19">The sequence shown here is derived from an EMBL/GenBank/DDBJ whole genome shotgun (WGS) entry which is preliminary data.</text>
</comment>